<dbReference type="Proteomes" id="UP001144805">
    <property type="component" value="Unassembled WGS sequence"/>
</dbReference>
<accession>A0A9X3E680</accession>
<dbReference type="AlphaFoldDB" id="A0A9X3E680"/>
<keyword evidence="2" id="KW-1185">Reference proteome</keyword>
<name>A0A9X3E680_9HYPH</name>
<sequence>MATRLPAGSDTRYLERQPERLVVEGLRRWMQGCERGSVTCWELAASLYAEELGAADGRRVLAALARWVEAIRGGMDRPAGLSPSLSPRLCLDECCAVSMIAACQNHDDDTLLGALERLVAPEGRADVIRATQRFAETLAETGQILIPVPGAVIREIAGRPCRRHYH</sequence>
<evidence type="ECO:0000313" key="1">
    <source>
        <dbReference type="EMBL" id="MCX5571883.1"/>
    </source>
</evidence>
<evidence type="ECO:0000313" key="2">
    <source>
        <dbReference type="Proteomes" id="UP001144805"/>
    </source>
</evidence>
<proteinExistence type="predicted"/>
<protein>
    <submittedName>
        <fullName evidence="1">Uncharacterized protein</fullName>
    </submittedName>
</protein>
<organism evidence="1 2">
    <name type="scientific">Kaistia nematophila</name>
    <dbReference type="NCBI Taxonomy" id="2994654"/>
    <lineage>
        <taxon>Bacteria</taxon>
        <taxon>Pseudomonadati</taxon>
        <taxon>Pseudomonadota</taxon>
        <taxon>Alphaproteobacteria</taxon>
        <taxon>Hyphomicrobiales</taxon>
        <taxon>Kaistiaceae</taxon>
        <taxon>Kaistia</taxon>
    </lineage>
</organism>
<comment type="caution">
    <text evidence="1">The sequence shown here is derived from an EMBL/GenBank/DDBJ whole genome shotgun (WGS) entry which is preliminary data.</text>
</comment>
<gene>
    <name evidence="1" type="ORF">OSH07_21970</name>
</gene>
<dbReference type="RefSeq" id="WP_266340840.1">
    <property type="nucleotide sequence ID" value="NZ_JAPKNK010000012.1"/>
</dbReference>
<dbReference type="EMBL" id="JAPKNK010000012">
    <property type="protein sequence ID" value="MCX5571883.1"/>
    <property type="molecule type" value="Genomic_DNA"/>
</dbReference>
<reference evidence="1" key="1">
    <citation type="submission" date="2022-11" db="EMBL/GenBank/DDBJ databases">
        <title>Biodiversity and phylogenetic relationships of bacteria.</title>
        <authorList>
            <person name="Machado R.A.R."/>
            <person name="Bhat A."/>
            <person name="Loulou A."/>
            <person name="Kallel S."/>
        </authorList>
    </citation>
    <scope>NUCLEOTIDE SEQUENCE</scope>
    <source>
        <strain evidence="1">K-TC2</strain>
    </source>
</reference>